<sequence>MDLLIALGIPMLVLGLAYLLVNNASGLPVWLERLTNRSGAIWTYGVIIIAVISIVRYASGN</sequence>
<feature type="transmembrane region" description="Helical" evidence="1">
    <location>
        <begin position="42"/>
        <end position="59"/>
    </location>
</feature>
<dbReference type="Proteomes" id="UP000002274">
    <property type="component" value="Chromosome"/>
</dbReference>
<organism evidence="2 3">
    <name type="scientific">Prochlorococcus marinus (strain MIT 9303)</name>
    <dbReference type="NCBI Taxonomy" id="59922"/>
    <lineage>
        <taxon>Bacteria</taxon>
        <taxon>Bacillati</taxon>
        <taxon>Cyanobacteriota</taxon>
        <taxon>Cyanophyceae</taxon>
        <taxon>Synechococcales</taxon>
        <taxon>Prochlorococcaceae</taxon>
        <taxon>Prochlorococcus</taxon>
    </lineage>
</organism>
<keyword evidence="1" id="KW-1133">Transmembrane helix</keyword>
<name>A2C8V9_PROM3</name>
<reference evidence="2 3" key="1">
    <citation type="journal article" date="2007" name="PLoS Genet.">
        <title>Patterns and implications of gene gain and loss in the evolution of Prochlorococcus.</title>
        <authorList>
            <person name="Kettler G.C."/>
            <person name="Martiny A.C."/>
            <person name="Huang K."/>
            <person name="Zucker J."/>
            <person name="Coleman M.L."/>
            <person name="Rodrigue S."/>
            <person name="Chen F."/>
            <person name="Lapidus A."/>
            <person name="Ferriera S."/>
            <person name="Johnson J."/>
            <person name="Steglich C."/>
            <person name="Church G.M."/>
            <person name="Richardson P."/>
            <person name="Chisholm S.W."/>
        </authorList>
    </citation>
    <scope>NUCLEOTIDE SEQUENCE [LARGE SCALE GENOMIC DNA]</scope>
    <source>
        <strain evidence="2 3">MIT 9303</strain>
    </source>
</reference>
<dbReference type="HOGENOM" id="CLU_2919047_0_0_3"/>
<proteinExistence type="predicted"/>
<keyword evidence="1" id="KW-0472">Membrane</keyword>
<dbReference type="EMBL" id="CP000554">
    <property type="protein sequence ID" value="ABM77919.1"/>
    <property type="molecule type" value="Genomic_DNA"/>
</dbReference>
<accession>A2C8V9</accession>
<dbReference type="BioCyc" id="PMAR59922:G1G80-1025-MONOMER"/>
<keyword evidence="1" id="KW-0812">Transmembrane</keyword>
<evidence type="ECO:0000313" key="2">
    <source>
        <dbReference type="EMBL" id="ABM77919.1"/>
    </source>
</evidence>
<evidence type="ECO:0000313" key="3">
    <source>
        <dbReference type="Proteomes" id="UP000002274"/>
    </source>
</evidence>
<evidence type="ECO:0000256" key="1">
    <source>
        <dbReference type="SAM" id="Phobius"/>
    </source>
</evidence>
<dbReference type="AlphaFoldDB" id="A2C8V9"/>
<gene>
    <name evidence="2" type="ordered locus">P9303_11701</name>
</gene>
<protein>
    <submittedName>
        <fullName evidence="2">Uncharacterized protein</fullName>
    </submittedName>
</protein>
<dbReference type="KEGG" id="pmf:P9303_11701"/>